<evidence type="ECO:0000256" key="1">
    <source>
        <dbReference type="ARBA" id="ARBA00022857"/>
    </source>
</evidence>
<dbReference type="PANTHER" id="PTHR45458:SF1">
    <property type="entry name" value="SHORT CHAIN DEHYDROGENASE"/>
    <property type="match status" value="1"/>
</dbReference>
<evidence type="ECO:0000313" key="4">
    <source>
        <dbReference type="Proteomes" id="UP000289152"/>
    </source>
</evidence>
<dbReference type="PRINTS" id="PR00081">
    <property type="entry name" value="GDHRDH"/>
</dbReference>
<name>A0A4Q1BMT8_TREME</name>
<keyword evidence="4" id="KW-1185">Reference proteome</keyword>
<dbReference type="InterPro" id="IPR020904">
    <property type="entry name" value="Sc_DH/Rdtase_CS"/>
</dbReference>
<dbReference type="GO" id="GO:0016616">
    <property type="term" value="F:oxidoreductase activity, acting on the CH-OH group of donors, NAD or NADP as acceptor"/>
    <property type="evidence" value="ECO:0007669"/>
    <property type="project" value="TreeGrafter"/>
</dbReference>
<dbReference type="SUPFAM" id="SSF51735">
    <property type="entry name" value="NAD(P)-binding Rossmann-fold domains"/>
    <property type="match status" value="1"/>
</dbReference>
<gene>
    <name evidence="3" type="ORF">M231_03510</name>
</gene>
<dbReference type="EMBL" id="SDIL01000035">
    <property type="protein sequence ID" value="RXK39153.1"/>
    <property type="molecule type" value="Genomic_DNA"/>
</dbReference>
<dbReference type="OrthoDB" id="9876299at2759"/>
<dbReference type="Pfam" id="PF00106">
    <property type="entry name" value="adh_short"/>
    <property type="match status" value="1"/>
</dbReference>
<comment type="caution">
    <text evidence="3">The sequence shown here is derived from an EMBL/GenBank/DDBJ whole genome shotgun (WGS) entry which is preliminary data.</text>
</comment>
<organism evidence="3 4">
    <name type="scientific">Tremella mesenterica</name>
    <name type="common">Jelly fungus</name>
    <dbReference type="NCBI Taxonomy" id="5217"/>
    <lineage>
        <taxon>Eukaryota</taxon>
        <taxon>Fungi</taxon>
        <taxon>Dikarya</taxon>
        <taxon>Basidiomycota</taxon>
        <taxon>Agaricomycotina</taxon>
        <taxon>Tremellomycetes</taxon>
        <taxon>Tremellales</taxon>
        <taxon>Tremellaceae</taxon>
        <taxon>Tremella</taxon>
    </lineage>
</organism>
<dbReference type="AlphaFoldDB" id="A0A4Q1BMT8"/>
<evidence type="ECO:0008006" key="5">
    <source>
        <dbReference type="Google" id="ProtNLM"/>
    </source>
</evidence>
<sequence length="279" mass="30231">MVTALVTGANRGLGLGFIRQLLLRPQVKTIIGTSRSLPPDDILASLVGSNKGRIRRVILEDISDISSCANLAEQIKDISPNGVNLLINNAGYAHQPDRRPGVRETGLSFPSVAGAKDYETTWRINAFGPLLLTATLLDHGLLTLTRITTNYSTVNSEEEVAIAEVPVVVNISSRQASVGMAAEMFTGDGDPRDDLYFHHIYAASKVALSGVTLHLARTLRDRAIVGAIHPGFIKTEMGRLGADLTTDQSASHVLDVAFSWKTLKDSGQYVDYLGRRLPW</sequence>
<evidence type="ECO:0000313" key="3">
    <source>
        <dbReference type="EMBL" id="RXK39153.1"/>
    </source>
</evidence>
<proteinExistence type="inferred from homology"/>
<keyword evidence="1" id="KW-0521">NADP</keyword>
<dbReference type="InterPro" id="IPR036291">
    <property type="entry name" value="NAD(P)-bd_dom_sf"/>
</dbReference>
<dbReference type="InterPro" id="IPR052184">
    <property type="entry name" value="SDR_enzymes"/>
</dbReference>
<dbReference type="Proteomes" id="UP000289152">
    <property type="component" value="Unassembled WGS sequence"/>
</dbReference>
<dbReference type="InterPro" id="IPR002347">
    <property type="entry name" value="SDR_fam"/>
</dbReference>
<dbReference type="PANTHER" id="PTHR45458">
    <property type="entry name" value="SHORT-CHAIN DEHYDROGENASE/REDUCTASE SDR"/>
    <property type="match status" value="1"/>
</dbReference>
<dbReference type="PROSITE" id="PS00061">
    <property type="entry name" value="ADH_SHORT"/>
    <property type="match status" value="1"/>
</dbReference>
<dbReference type="Gene3D" id="3.40.50.720">
    <property type="entry name" value="NAD(P)-binding Rossmann-like Domain"/>
    <property type="match status" value="1"/>
</dbReference>
<dbReference type="PRINTS" id="PR00080">
    <property type="entry name" value="SDRFAMILY"/>
</dbReference>
<evidence type="ECO:0000256" key="2">
    <source>
        <dbReference type="RuleBase" id="RU000363"/>
    </source>
</evidence>
<comment type="similarity">
    <text evidence="2">Belongs to the short-chain dehydrogenases/reductases (SDR) family.</text>
</comment>
<dbReference type="VEuPathDB" id="FungiDB:TREMEDRAFT_60031"/>
<accession>A0A4Q1BMT8</accession>
<reference evidence="3 4" key="1">
    <citation type="submission" date="2016-06" db="EMBL/GenBank/DDBJ databases">
        <title>Evolution of pathogenesis and genome organization in the Tremellales.</title>
        <authorList>
            <person name="Cuomo C."/>
            <person name="Litvintseva A."/>
            <person name="Heitman J."/>
            <person name="Chen Y."/>
            <person name="Sun S."/>
            <person name="Springer D."/>
            <person name="Dromer F."/>
            <person name="Young S."/>
            <person name="Zeng Q."/>
            <person name="Chapman S."/>
            <person name="Gujja S."/>
            <person name="Saif S."/>
            <person name="Birren B."/>
        </authorList>
    </citation>
    <scope>NUCLEOTIDE SEQUENCE [LARGE SCALE GENOMIC DNA]</scope>
    <source>
        <strain evidence="3 4">ATCC 28783</strain>
    </source>
</reference>
<dbReference type="InParanoid" id="A0A4Q1BMT8"/>
<protein>
    <recommendedName>
        <fullName evidence="5">Short-chain dehydrogenase</fullName>
    </recommendedName>
</protein>